<dbReference type="OMA" id="QFIPGAN"/>
<dbReference type="PANTHER" id="PTHR34779:SF1">
    <property type="entry name" value="OS09G0542900 PROTEIN"/>
    <property type="match status" value="1"/>
</dbReference>
<evidence type="ECO:0000313" key="2">
    <source>
        <dbReference type="EMBL" id="KCW53226.1"/>
    </source>
</evidence>
<dbReference type="FunCoup" id="A0A059AHS4">
    <property type="interactions" value="471"/>
</dbReference>
<sequence length="233" mass="25849">MEKGKPSKLKGMLLKFLPKSPTAVTFQSPPISPRKATPGKALLIPAASIIPKDARRRMKNGSFDAREPGSPMVSCIGQVKNKKKKTKLRLNRQDLPPMGETRLEEKRPKEVKKNSHSSSKFQLFKTAKRGQKSDIADKSKPLGLEKVPSLADVKKFASGRGVLTNFDWRDHGAAVVPDCSDDEEIDGVKKKIIPHSAPIVLGRNEIVLEPKKEINLWKRRTTAPPPPLQLKIC</sequence>
<dbReference type="Gramene" id="KCW53226">
    <property type="protein sequence ID" value="KCW53226"/>
    <property type="gene ID" value="EUGRSUZ_J02492"/>
</dbReference>
<dbReference type="AlphaFoldDB" id="A0A059AHS4"/>
<dbReference type="eggNOG" id="ENOG502RXP4">
    <property type="taxonomic scope" value="Eukaryota"/>
</dbReference>
<dbReference type="STRING" id="71139.A0A059AHS4"/>
<dbReference type="OrthoDB" id="1926132at2759"/>
<feature type="compositionally biased region" description="Basic and acidic residues" evidence="1">
    <location>
        <begin position="101"/>
        <end position="113"/>
    </location>
</feature>
<reference evidence="2" key="1">
    <citation type="submission" date="2013-07" db="EMBL/GenBank/DDBJ databases">
        <title>The genome of Eucalyptus grandis.</title>
        <authorList>
            <person name="Schmutz J."/>
            <person name="Hayes R."/>
            <person name="Myburg A."/>
            <person name="Tuskan G."/>
            <person name="Grattapaglia D."/>
            <person name="Rokhsar D.S."/>
        </authorList>
    </citation>
    <scope>NUCLEOTIDE SEQUENCE</scope>
    <source>
        <tissue evidence="2">Leaf extractions</tissue>
    </source>
</reference>
<dbReference type="PANTHER" id="PTHR34779">
    <property type="entry name" value="OS09G0542900 PROTEIN"/>
    <property type="match status" value="1"/>
</dbReference>
<dbReference type="InterPro" id="IPR038796">
    <property type="entry name" value="At1g76070-like"/>
</dbReference>
<name>A0A059AHS4_EUCGR</name>
<protein>
    <submittedName>
        <fullName evidence="2">Uncharacterized protein</fullName>
    </submittedName>
</protein>
<organism evidence="2">
    <name type="scientific">Eucalyptus grandis</name>
    <name type="common">Flooded gum</name>
    <dbReference type="NCBI Taxonomy" id="71139"/>
    <lineage>
        <taxon>Eukaryota</taxon>
        <taxon>Viridiplantae</taxon>
        <taxon>Streptophyta</taxon>
        <taxon>Embryophyta</taxon>
        <taxon>Tracheophyta</taxon>
        <taxon>Spermatophyta</taxon>
        <taxon>Magnoliopsida</taxon>
        <taxon>eudicotyledons</taxon>
        <taxon>Gunneridae</taxon>
        <taxon>Pentapetalae</taxon>
        <taxon>rosids</taxon>
        <taxon>malvids</taxon>
        <taxon>Myrtales</taxon>
        <taxon>Myrtaceae</taxon>
        <taxon>Myrtoideae</taxon>
        <taxon>Eucalypteae</taxon>
        <taxon>Eucalyptus</taxon>
    </lineage>
</organism>
<dbReference type="InParanoid" id="A0A059AHS4"/>
<feature type="compositionally biased region" description="Basic residues" evidence="1">
    <location>
        <begin position="80"/>
        <end position="90"/>
    </location>
</feature>
<gene>
    <name evidence="2" type="ORF">EUGRSUZ_J02492</name>
</gene>
<evidence type="ECO:0000256" key="1">
    <source>
        <dbReference type="SAM" id="MobiDB-lite"/>
    </source>
</evidence>
<proteinExistence type="predicted"/>
<accession>A0A059AHS4</accession>
<dbReference type="KEGG" id="egr:104423994"/>
<feature type="region of interest" description="Disordered" evidence="1">
    <location>
        <begin position="79"/>
        <end position="120"/>
    </location>
</feature>
<dbReference type="EMBL" id="KK198762">
    <property type="protein sequence ID" value="KCW53226.1"/>
    <property type="molecule type" value="Genomic_DNA"/>
</dbReference>